<evidence type="ECO:0000256" key="14">
    <source>
        <dbReference type="RuleBase" id="RU003448"/>
    </source>
</evidence>
<dbReference type="SUPFAM" id="SSF53633">
    <property type="entry name" value="Carbamate kinase-like"/>
    <property type="match status" value="1"/>
</dbReference>
<dbReference type="AlphaFoldDB" id="A0A369AWD1"/>
<evidence type="ECO:0000313" key="17">
    <source>
        <dbReference type="Proteomes" id="UP000288197"/>
    </source>
</evidence>
<dbReference type="InterPro" id="IPR036393">
    <property type="entry name" value="AceGlu_kinase-like_sf"/>
</dbReference>
<dbReference type="Pfam" id="PF22468">
    <property type="entry name" value="ACT_9"/>
    <property type="match status" value="1"/>
</dbReference>
<evidence type="ECO:0000256" key="9">
    <source>
        <dbReference type="ARBA" id="ARBA00022840"/>
    </source>
</evidence>
<dbReference type="NCBIfam" id="NF006540">
    <property type="entry name" value="PRK09034.1"/>
    <property type="match status" value="1"/>
</dbReference>
<dbReference type="PIRSF" id="PIRSF000726">
    <property type="entry name" value="Asp_kin"/>
    <property type="match status" value="1"/>
</dbReference>
<evidence type="ECO:0000256" key="8">
    <source>
        <dbReference type="ARBA" id="ARBA00022777"/>
    </source>
</evidence>
<organism evidence="16 17">
    <name type="scientific">Vagococcus fluvialis</name>
    <dbReference type="NCBI Taxonomy" id="2738"/>
    <lineage>
        <taxon>Bacteria</taxon>
        <taxon>Bacillati</taxon>
        <taxon>Bacillota</taxon>
        <taxon>Bacilli</taxon>
        <taxon>Lactobacillales</taxon>
        <taxon>Enterococcaceae</taxon>
        <taxon>Vagococcus</taxon>
    </lineage>
</organism>
<keyword evidence="9 13" id="KW-0067">ATP-binding</keyword>
<dbReference type="InterPro" id="IPR001341">
    <property type="entry name" value="Asp_kinase"/>
</dbReference>
<comment type="similarity">
    <text evidence="5 14">Belongs to the aspartokinase family.</text>
</comment>
<dbReference type="Pfam" id="PF00696">
    <property type="entry name" value="AA_kinase"/>
    <property type="match status" value="1"/>
</dbReference>
<evidence type="ECO:0000256" key="2">
    <source>
        <dbReference type="ARBA" id="ARBA00004766"/>
    </source>
</evidence>
<protein>
    <recommendedName>
        <fullName evidence="14">Aspartokinase</fullName>
        <ecNumber evidence="14">2.7.2.4</ecNumber>
    </recommendedName>
</protein>
<keyword evidence="15" id="KW-0028">Amino-acid biosynthesis</keyword>
<comment type="pathway">
    <text evidence="4 15">Amino-acid biosynthesis; L-threonine biosynthesis; L-threonine from L-aspartate: step 1/5.</text>
</comment>
<dbReference type="UniPathway" id="UPA00034">
    <property type="reaction ID" value="UER00015"/>
</dbReference>
<evidence type="ECO:0000256" key="13">
    <source>
        <dbReference type="PIRSR" id="PIRSR000726-1"/>
    </source>
</evidence>
<keyword evidence="10" id="KW-0220">Diaminopimelate biosynthesis</keyword>
<comment type="pathway">
    <text evidence="3 15">Amino-acid biosynthesis; L-methionine biosynthesis via de novo pathway; L-homoserine from L-aspartate: step 1/3.</text>
</comment>
<dbReference type="Proteomes" id="UP000288197">
    <property type="component" value="Unassembled WGS sequence"/>
</dbReference>
<dbReference type="InterPro" id="IPR054352">
    <property type="entry name" value="ACT_Aspartokinase"/>
</dbReference>
<keyword evidence="7 13" id="KW-0547">Nucleotide-binding</keyword>
<dbReference type="GO" id="GO:0009090">
    <property type="term" value="P:homoserine biosynthetic process"/>
    <property type="evidence" value="ECO:0007669"/>
    <property type="project" value="TreeGrafter"/>
</dbReference>
<dbReference type="UniPathway" id="UPA00051">
    <property type="reaction ID" value="UER00462"/>
</dbReference>
<evidence type="ECO:0000256" key="5">
    <source>
        <dbReference type="ARBA" id="ARBA00010122"/>
    </source>
</evidence>
<name>A0A369AWD1_9ENTE</name>
<keyword evidence="6 14" id="KW-0808">Transferase</keyword>
<dbReference type="FunFam" id="3.30.2130.10:FF:000001">
    <property type="entry name" value="Bifunctional aspartokinase/homoserine dehydrogenase"/>
    <property type="match status" value="1"/>
</dbReference>
<dbReference type="OrthoDB" id="9799110at2"/>
<dbReference type="GO" id="GO:0009089">
    <property type="term" value="P:lysine biosynthetic process via diaminopimelate"/>
    <property type="evidence" value="ECO:0007669"/>
    <property type="project" value="UniProtKB-UniPathway"/>
</dbReference>
<evidence type="ECO:0000256" key="12">
    <source>
        <dbReference type="ARBA" id="ARBA00047872"/>
    </source>
</evidence>
<evidence type="ECO:0000256" key="15">
    <source>
        <dbReference type="RuleBase" id="RU004249"/>
    </source>
</evidence>
<comment type="caution">
    <text evidence="16">The sequence shown here is derived from an EMBL/GenBank/DDBJ whole genome shotgun (WGS) entry which is preliminary data.</text>
</comment>
<dbReference type="GO" id="GO:0009088">
    <property type="term" value="P:threonine biosynthetic process"/>
    <property type="evidence" value="ECO:0007669"/>
    <property type="project" value="UniProtKB-UniPathway"/>
</dbReference>
<dbReference type="GO" id="GO:0005829">
    <property type="term" value="C:cytosol"/>
    <property type="evidence" value="ECO:0007669"/>
    <property type="project" value="TreeGrafter"/>
</dbReference>
<evidence type="ECO:0000313" key="16">
    <source>
        <dbReference type="EMBL" id="RSU02282.1"/>
    </source>
</evidence>
<feature type="binding site" evidence="13">
    <location>
        <begin position="5"/>
        <end position="8"/>
    </location>
    <ligand>
        <name>ATP</name>
        <dbReference type="ChEBI" id="CHEBI:30616"/>
    </ligand>
</feature>
<comment type="catalytic activity">
    <reaction evidence="12 14">
        <text>L-aspartate + ATP = 4-phospho-L-aspartate + ADP</text>
        <dbReference type="Rhea" id="RHEA:23776"/>
        <dbReference type="ChEBI" id="CHEBI:29991"/>
        <dbReference type="ChEBI" id="CHEBI:30616"/>
        <dbReference type="ChEBI" id="CHEBI:57535"/>
        <dbReference type="ChEBI" id="CHEBI:456216"/>
        <dbReference type="EC" id="2.7.2.4"/>
    </reaction>
</comment>
<sequence>MKVTKFGGSSLADAKQLKKVLSIIQADPERRFIIVSAPGKRNKEDIKVTDLLIEYAEKFLASQDTSMIEATIIERYTEISEALNLSTALPEIRAYISNLKHTKHTTKPRVMDLFKSSGENCHAMLIAEFLSSQGSPAVYIHPKEAGILVEDMPGDALIKKEAYDTIRQLRHLDKIAVIPGFFGITDEGEICTFSRGGSDVTGSIIAAGVKASLYENFTDVDAIYAANPNLIPNCQAITELTFREMRELSYSGFSVLHDEALIPAFHANIPVVIKNTNNPEAPGTKISSTRSHSNQTVIGIAGDSGFTSIYLSKYLMNRELGFGFKILKVLKQFNLQYDHMPSGIDDITIILRKEQLTEELEAELIVKLQEELALDEIKVKHDISMIAIVGEGMRNSIGVASRATAALATHKINLEMINQGASEVSILFAIDENQEDEAVKALYQAFFN</sequence>
<dbReference type="GO" id="GO:0005524">
    <property type="term" value="F:ATP binding"/>
    <property type="evidence" value="ECO:0007669"/>
    <property type="project" value="UniProtKB-KW"/>
</dbReference>
<feature type="binding site" evidence="13">
    <location>
        <position position="49"/>
    </location>
    <ligand>
        <name>substrate</name>
    </ligand>
</feature>
<dbReference type="NCBIfam" id="TIGR00657">
    <property type="entry name" value="asp_kinases"/>
    <property type="match status" value="1"/>
</dbReference>
<keyword evidence="17" id="KW-1185">Reference proteome</keyword>
<dbReference type="GO" id="GO:0004072">
    <property type="term" value="F:aspartate kinase activity"/>
    <property type="evidence" value="ECO:0007669"/>
    <property type="project" value="UniProtKB-EC"/>
</dbReference>
<dbReference type="SUPFAM" id="SSF55021">
    <property type="entry name" value="ACT-like"/>
    <property type="match status" value="2"/>
</dbReference>
<reference evidence="16 17" key="1">
    <citation type="submission" date="2017-05" db="EMBL/GenBank/DDBJ databases">
        <title>Vagococcus spp. assemblies.</title>
        <authorList>
            <person name="Gulvik C.A."/>
        </authorList>
    </citation>
    <scope>NUCLEOTIDE SEQUENCE [LARGE SCALE GENOMIC DNA]</scope>
    <source>
        <strain evidence="16 17">NCFB 2497</strain>
    </source>
</reference>
<dbReference type="EC" id="2.7.2.4" evidence="14"/>
<dbReference type="UniPathway" id="UPA00050">
    <property type="reaction ID" value="UER00461"/>
</dbReference>
<dbReference type="InterPro" id="IPR018042">
    <property type="entry name" value="Aspartate_kinase_CS"/>
</dbReference>
<evidence type="ECO:0000256" key="7">
    <source>
        <dbReference type="ARBA" id="ARBA00022741"/>
    </source>
</evidence>
<comment type="function">
    <text evidence="1">Catalyzes the phosphorylation of the beta-carboxyl group of aspartic acid with ATP to yield 4-phospho-L-aspartate, which is involved in the branched biosynthetic pathway leading to the biosynthesis of amino acids threonine, isoleucine and methionine.</text>
</comment>
<keyword evidence="11" id="KW-0457">Lysine biosynthesis</keyword>
<dbReference type="InterPro" id="IPR005260">
    <property type="entry name" value="Asp_kin_monofn"/>
</dbReference>
<dbReference type="InterPro" id="IPR002912">
    <property type="entry name" value="ACT_dom"/>
</dbReference>
<dbReference type="PANTHER" id="PTHR21499:SF67">
    <property type="entry name" value="ASPARTOKINASE 3"/>
    <property type="match status" value="1"/>
</dbReference>
<feature type="binding site" evidence="13">
    <location>
        <begin position="218"/>
        <end position="219"/>
    </location>
    <ligand>
        <name>ATP</name>
        <dbReference type="ChEBI" id="CHEBI:30616"/>
    </ligand>
</feature>
<dbReference type="GeneID" id="63146352"/>
<comment type="pathway">
    <text evidence="2 15">Amino-acid biosynthesis; L-lysine biosynthesis via DAP pathway; (S)-tetrahydrodipicolinate from L-aspartate: step 1/4.</text>
</comment>
<evidence type="ECO:0000256" key="11">
    <source>
        <dbReference type="ARBA" id="ARBA00023154"/>
    </source>
</evidence>
<dbReference type="GO" id="GO:0019877">
    <property type="term" value="P:diaminopimelate biosynthetic process"/>
    <property type="evidence" value="ECO:0007669"/>
    <property type="project" value="UniProtKB-KW"/>
</dbReference>
<dbReference type="InterPro" id="IPR045865">
    <property type="entry name" value="ACT-like_dom_sf"/>
</dbReference>
<feature type="binding site" evidence="13">
    <location>
        <position position="224"/>
    </location>
    <ligand>
        <name>ATP</name>
        <dbReference type="ChEBI" id="CHEBI:30616"/>
    </ligand>
</feature>
<evidence type="ECO:0000256" key="3">
    <source>
        <dbReference type="ARBA" id="ARBA00004986"/>
    </source>
</evidence>
<dbReference type="RefSeq" id="WP_114289590.1">
    <property type="nucleotide sequence ID" value="NZ_NGJX01000005.1"/>
</dbReference>
<dbReference type="Gene3D" id="3.40.1160.10">
    <property type="entry name" value="Acetylglutamate kinase-like"/>
    <property type="match status" value="1"/>
</dbReference>
<dbReference type="InterPro" id="IPR001048">
    <property type="entry name" value="Asp/Glu/Uridylate_kinase"/>
</dbReference>
<proteinExistence type="inferred from homology"/>
<evidence type="ECO:0000256" key="4">
    <source>
        <dbReference type="ARBA" id="ARBA00005139"/>
    </source>
</evidence>
<dbReference type="PROSITE" id="PS00324">
    <property type="entry name" value="ASPARTOKINASE"/>
    <property type="match status" value="1"/>
</dbReference>
<evidence type="ECO:0000256" key="6">
    <source>
        <dbReference type="ARBA" id="ARBA00022679"/>
    </source>
</evidence>
<dbReference type="PROSITE" id="PS51671">
    <property type="entry name" value="ACT"/>
    <property type="match status" value="1"/>
</dbReference>
<dbReference type="FunFam" id="3.40.1160.10:FF:000027">
    <property type="entry name" value="Aspartokinase"/>
    <property type="match status" value="1"/>
</dbReference>
<dbReference type="PANTHER" id="PTHR21499">
    <property type="entry name" value="ASPARTATE KINASE"/>
    <property type="match status" value="1"/>
</dbReference>
<gene>
    <name evidence="16" type="ORF">CBF32_06765</name>
</gene>
<evidence type="ECO:0000256" key="1">
    <source>
        <dbReference type="ARBA" id="ARBA00003121"/>
    </source>
</evidence>
<keyword evidence="8 14" id="KW-0418">Kinase</keyword>
<dbReference type="Gene3D" id="3.30.2130.10">
    <property type="entry name" value="VC0802-like"/>
    <property type="match status" value="1"/>
</dbReference>
<accession>A0A369AWD1</accession>
<dbReference type="EMBL" id="NGJX01000005">
    <property type="protein sequence ID" value="RSU02282.1"/>
    <property type="molecule type" value="Genomic_DNA"/>
</dbReference>
<feature type="binding site" evidence="13">
    <location>
        <position position="119"/>
    </location>
    <ligand>
        <name>substrate</name>
    </ligand>
</feature>
<dbReference type="CDD" id="cd04911">
    <property type="entry name" value="ACT_AKiii-YclM-BS_1"/>
    <property type="match status" value="1"/>
</dbReference>
<evidence type="ECO:0000256" key="10">
    <source>
        <dbReference type="ARBA" id="ARBA00022915"/>
    </source>
</evidence>
<dbReference type="CDD" id="cd04916">
    <property type="entry name" value="ACT_AKiii-YclM-BS_2"/>
    <property type="match status" value="1"/>
</dbReference>